<accession>A0A7X0RJ35</accession>
<evidence type="ECO:0000313" key="3">
    <source>
        <dbReference type="Proteomes" id="UP000523955"/>
    </source>
</evidence>
<keyword evidence="3" id="KW-1185">Reference proteome</keyword>
<gene>
    <name evidence="2" type="ORF">H5V45_18245</name>
</gene>
<protein>
    <recommendedName>
        <fullName evidence="1">PKD domain-containing protein</fullName>
    </recommendedName>
</protein>
<dbReference type="Gene3D" id="2.60.40.10">
    <property type="entry name" value="Immunoglobulins"/>
    <property type="match status" value="1"/>
</dbReference>
<dbReference type="AlphaFoldDB" id="A0A7X0RJ35"/>
<evidence type="ECO:0000313" key="2">
    <source>
        <dbReference type="EMBL" id="MBB6629274.1"/>
    </source>
</evidence>
<dbReference type="EMBL" id="JACKXE010000001">
    <property type="protein sequence ID" value="MBB6629274.1"/>
    <property type="molecule type" value="Genomic_DNA"/>
</dbReference>
<reference evidence="2 3" key="1">
    <citation type="submission" date="2020-08" db="EMBL/GenBank/DDBJ databases">
        <authorList>
            <person name="Seo M.-J."/>
        </authorList>
    </citation>
    <scope>NUCLEOTIDE SEQUENCE [LARGE SCALE GENOMIC DNA]</scope>
    <source>
        <strain evidence="2 3">KIGAM211</strain>
    </source>
</reference>
<comment type="caution">
    <text evidence="2">The sequence shown here is derived from an EMBL/GenBank/DDBJ whole genome shotgun (WGS) entry which is preliminary data.</text>
</comment>
<dbReference type="InterPro" id="IPR035986">
    <property type="entry name" value="PKD_dom_sf"/>
</dbReference>
<dbReference type="GO" id="GO:0005975">
    <property type="term" value="P:carbohydrate metabolic process"/>
    <property type="evidence" value="ECO:0007669"/>
    <property type="project" value="UniProtKB-ARBA"/>
</dbReference>
<name>A0A7X0RJ35_9ACTN</name>
<dbReference type="InterPro" id="IPR000601">
    <property type="entry name" value="PKD_dom"/>
</dbReference>
<dbReference type="RefSeq" id="WP_185254244.1">
    <property type="nucleotide sequence ID" value="NZ_JACKXE010000001.1"/>
</dbReference>
<dbReference type="InterPro" id="IPR013783">
    <property type="entry name" value="Ig-like_fold"/>
</dbReference>
<evidence type="ECO:0000259" key="1">
    <source>
        <dbReference type="PROSITE" id="PS50093"/>
    </source>
</evidence>
<dbReference type="Proteomes" id="UP000523955">
    <property type="component" value="Unassembled WGS sequence"/>
</dbReference>
<feature type="domain" description="PKD" evidence="1">
    <location>
        <begin position="362"/>
        <end position="398"/>
    </location>
</feature>
<sequence length="1212" mass="124749">MRPFHPGAQHRTLAAVVVLALAPLTPLLTVPGSPPAQAAVSTLGLEVPASAVLGDPVQAVATGGPEGARYAWDLDGNGSFETSTGTTPTTVFGFAQGGRRTVSVRMTAGGTKTVARQKVTVARPDTMRVVLDPPNPAPGQKVVARVVTRSDRPAGFSAYVWDVKGVKAQDSSTQVRGKTAGSPAQVLDLSGSGLDVTADPKFSFTMPGGKKRLHDVITVDVTAVNDSGQLSSVGRSVKLDSVYGGLVGDPYQGKAAINCDKVPAGVPAWPCAAMGGADQPLAHVPAVFYDATPTIEVCHTEVSQPRVKEVRISETKNLGYPSPVTIAIGGLNANPGNRPAQAEQRRGPKQKCVQEGALTQSWDWGDGTVTQGGVGESGKGFVYPHTYDEPGTYKVKLTTKVPYFLEGENHTFDKLKRFTAFTTRTIVVGESLCGAVKLNGIAATLEGSAGPKGPIGCFGVRRSLDDTHDVYLTGGQKLRLNGVPVTSTQGVQPVIDPATATVTVTAGQLTAKYTALEGTGVGRDRVVAGPTSTIVVPEPTYDAQLGGSFAALPAVAADPKALGNQVYGLGITAAQVYLSPNGDPREKLFTEMPAPLTGSTPPLVVTDPLTHAVIAPSGAGATPSAAERGSFPGVDTDFEIDLSGMDLGAFTVTTGALGHRKTGGWVGRVTLDVANLGTFEAPFAPPADDAGDCPSTTGPSGVSLTSGGGFEYGGVKALFNPPLAIGPVGLTCLAIKGSSDPFVMSGKAQAQFPVTAPLLTIDACLAFAVLHAGQSGSGCEKTLVASEDTVWFRATGLVRLLGVVDLAKGSIDVTMGSSYQAAAVHGEVGVDFDVFKGSAFVDGTMIFEPEFAYSLIGGLKLCADFGIEFCANAQVGVSSKGYGACASLGGVVYLKDHGWKVFFASCDLKKYLAVQRGIHSTQRGTSATSEMPNGLAKAAYVVHGDGGAPPDLVVGRPDGTRLTDDGKGYQELEGATITKFPADDVTTITLDHPLGGTWDITAKSSTTCGGAGCTTTTPNITVELQTPIPEPVVTGTVTGSGSQRTLQYDAQLDPGDDLVLQEQGPFGTRLLGSAAAAGHTFAIPTAGVAEQRTVTAIIERNGIPYRTIAVDSYQAPPASKLAVPANLQVVVQGGSSKASWEPVPGAKTYEVRGVLSDGRTVRTQVSGTQVTLPGVTSFTGGNLTVRALGTVGLDSAVRTAKLTPVPRVKVSW</sequence>
<organism evidence="2 3">
    <name type="scientific">Nocardioides luti</name>
    <dbReference type="NCBI Taxonomy" id="2761101"/>
    <lineage>
        <taxon>Bacteria</taxon>
        <taxon>Bacillati</taxon>
        <taxon>Actinomycetota</taxon>
        <taxon>Actinomycetes</taxon>
        <taxon>Propionibacteriales</taxon>
        <taxon>Nocardioidaceae</taxon>
        <taxon>Nocardioides</taxon>
    </lineage>
</organism>
<dbReference type="PROSITE" id="PS50093">
    <property type="entry name" value="PKD"/>
    <property type="match status" value="1"/>
</dbReference>
<dbReference type="SUPFAM" id="SSF49299">
    <property type="entry name" value="PKD domain"/>
    <property type="match status" value="2"/>
</dbReference>
<proteinExistence type="predicted"/>